<evidence type="ECO:0000313" key="3">
    <source>
        <dbReference type="Proteomes" id="UP000230002"/>
    </source>
</evidence>
<feature type="transmembrane region" description="Helical" evidence="1">
    <location>
        <begin position="74"/>
        <end position="95"/>
    </location>
</feature>
<feature type="transmembrane region" description="Helical" evidence="1">
    <location>
        <begin position="296"/>
        <end position="316"/>
    </location>
</feature>
<feature type="transmembrane region" description="Helical" evidence="1">
    <location>
        <begin position="269"/>
        <end position="290"/>
    </location>
</feature>
<dbReference type="AlphaFoldDB" id="A0A2G8RM74"/>
<keyword evidence="1" id="KW-0812">Transmembrane</keyword>
<evidence type="ECO:0000256" key="1">
    <source>
        <dbReference type="SAM" id="Phobius"/>
    </source>
</evidence>
<organism evidence="2 3">
    <name type="scientific">Ganoderma sinense ZZ0214-1</name>
    <dbReference type="NCBI Taxonomy" id="1077348"/>
    <lineage>
        <taxon>Eukaryota</taxon>
        <taxon>Fungi</taxon>
        <taxon>Dikarya</taxon>
        <taxon>Basidiomycota</taxon>
        <taxon>Agaricomycotina</taxon>
        <taxon>Agaricomycetes</taxon>
        <taxon>Polyporales</taxon>
        <taxon>Polyporaceae</taxon>
        <taxon>Ganoderma</taxon>
    </lineage>
</organism>
<proteinExistence type="predicted"/>
<feature type="transmembrane region" description="Helical" evidence="1">
    <location>
        <begin position="154"/>
        <end position="172"/>
    </location>
</feature>
<accession>A0A2G8RM74</accession>
<keyword evidence="3" id="KW-1185">Reference proteome</keyword>
<dbReference type="STRING" id="1077348.A0A2G8RM74"/>
<dbReference type="OrthoDB" id="2749729at2759"/>
<sequence>MATIQTFPITFIPADSATGIATSTVPAIGTGTVFTTSIASSVPSATSTGVVSSLPAGDSALLQNLLDGVHDLNIASAALLVGLVIASLTFGVMCTKAVTYLNGKNRGGALVIGMVVCMVLLNLVQFMAMVAAAYSAIIINFGNRESWLNSRATITIQVGLVGFAASFAHTFFAFRLHAVKRSMILTMAILLFTLLQFAFAIVTVAQMAQLGFANVLLLGADNIWAECATYSVQAGINVTIAAIAYVWVQKPYVQQKYGRTTFLEEFQYWTIKSLFGAFCISVFNAIQSAISDLEMLWLAGTFTIGNLYTLSVLLTLETDHPTGPSPTVINLARASRSDSRSFARRSSMTTLTDDTALWEDIVKAQTMKAARLSLPKETTYNRGYEKDVGLQA</sequence>
<keyword evidence="1" id="KW-0472">Membrane</keyword>
<feature type="transmembrane region" description="Helical" evidence="1">
    <location>
        <begin position="228"/>
        <end position="248"/>
    </location>
</feature>
<feature type="transmembrane region" description="Helical" evidence="1">
    <location>
        <begin position="184"/>
        <end position="208"/>
    </location>
</feature>
<reference evidence="2 3" key="1">
    <citation type="journal article" date="2015" name="Sci. Rep.">
        <title>Chromosome-level genome map provides insights into diverse defense mechanisms in the medicinal fungus Ganoderma sinense.</title>
        <authorList>
            <person name="Zhu Y."/>
            <person name="Xu J."/>
            <person name="Sun C."/>
            <person name="Zhou S."/>
            <person name="Xu H."/>
            <person name="Nelson D.R."/>
            <person name="Qian J."/>
            <person name="Song J."/>
            <person name="Luo H."/>
            <person name="Xiang L."/>
            <person name="Li Y."/>
            <person name="Xu Z."/>
            <person name="Ji A."/>
            <person name="Wang L."/>
            <person name="Lu S."/>
            <person name="Hayward A."/>
            <person name="Sun W."/>
            <person name="Li X."/>
            <person name="Schwartz D.C."/>
            <person name="Wang Y."/>
            <person name="Chen S."/>
        </authorList>
    </citation>
    <scope>NUCLEOTIDE SEQUENCE [LARGE SCALE GENOMIC DNA]</scope>
    <source>
        <strain evidence="2 3">ZZ0214-1</strain>
    </source>
</reference>
<gene>
    <name evidence="2" type="ORF">GSI_15096</name>
</gene>
<evidence type="ECO:0000313" key="2">
    <source>
        <dbReference type="EMBL" id="PIL22408.1"/>
    </source>
</evidence>
<feature type="transmembrane region" description="Helical" evidence="1">
    <location>
        <begin position="107"/>
        <end position="134"/>
    </location>
</feature>
<name>A0A2G8RM74_9APHY</name>
<dbReference type="EMBL" id="AYKW01000069">
    <property type="protein sequence ID" value="PIL22408.1"/>
    <property type="molecule type" value="Genomic_DNA"/>
</dbReference>
<comment type="caution">
    <text evidence="2">The sequence shown here is derived from an EMBL/GenBank/DDBJ whole genome shotgun (WGS) entry which is preliminary data.</text>
</comment>
<protein>
    <submittedName>
        <fullName evidence="2">Uncharacterized protein</fullName>
    </submittedName>
</protein>
<keyword evidence="1" id="KW-1133">Transmembrane helix</keyword>
<dbReference type="Proteomes" id="UP000230002">
    <property type="component" value="Unassembled WGS sequence"/>
</dbReference>